<name>A0A401GNP2_9APHY</name>
<dbReference type="OrthoDB" id="2801431at2759"/>
<keyword evidence="2" id="KW-0479">Metal-binding</keyword>
<dbReference type="PANTHER" id="PTHR46481:SF10">
    <property type="entry name" value="ZINC FINGER BED DOMAIN-CONTAINING PROTEIN 39"/>
    <property type="match status" value="1"/>
</dbReference>
<dbReference type="PANTHER" id="PTHR46481">
    <property type="entry name" value="ZINC FINGER BED DOMAIN-CONTAINING PROTEIN 4"/>
    <property type="match status" value="1"/>
</dbReference>
<sequence>MSPRCVHNIIAKSSPSHRIPYLSLVQEAGVLFLFDIICLLKRRCLVPADQTSLYLYAAVPHTRWLRLHERLGELGLGPMSHVHVRIRVLGGSNPSSSPSPSREPHTPSRNPSSDDSSAKNTRARTGLARTSSPSAVVIVSPPKQRKRKSHTSSDLEVWDMPDDEIIALAHSAWKSNAYDHYNITLERNFTKDEKADHLLFCFKCKYDPANHRTQYHERSKTSQGTKNLDRSTKACFKWRGVGPSDDPHAGAQQTLMNAISRYSERAHRAIVALHCAASHRPFHSVADPYYLEEVELLRPGTKVPTPRMVSRDVQQIYQEGSKFIKEYFSKLDGAIHLVIDGWTAPFMASYLGIVVIWFDGDKLWRSILEFIHLTERHTGLYLAQKVADCVKQFGLQKKLHTLCMDNASNCDAIATELEPLVDSFRGAMSRTRCFPHTVNLIVEAFISFFFRQPKKKKVVKVAAGSKPKRRGAGARQQASAPEAPPPGEPETQEVVLDYGDPLHIIDETVDGTHEDDDISALDDGKAAHDEAAVSSVHAQAIRIAREDYHITMTAQEESDAQSLFTKVAGLARRLHDSPTLQEKFEKLVDAQADLVRSKNALDHRVAMRWNSDFACLNAHIHFKTPVRQLTSDLKNELQGYALTREQWSLAKQLGPVLEIFQDLTDLFSQAEVPLIHETVPMLEQLEHQLTAVRDDVDVELPSVIHIAAQASLLVIGKYYALTDDMDVYRITIAMCPDKKLEWFNKNPNWRAEDRTEAARILRVRWTESYAGDSNGMSVNTPTVSVMASTLKVWRLFDAEEQH</sequence>
<dbReference type="SUPFAM" id="SSF53098">
    <property type="entry name" value="Ribonuclease H-like"/>
    <property type="match status" value="1"/>
</dbReference>
<comment type="subcellular location">
    <subcellularLocation>
        <location evidence="1">Nucleus</location>
    </subcellularLocation>
</comment>
<evidence type="ECO:0000313" key="7">
    <source>
        <dbReference type="EMBL" id="GBE83861.1"/>
    </source>
</evidence>
<dbReference type="GeneID" id="38780778"/>
<reference evidence="7 8" key="1">
    <citation type="journal article" date="2018" name="Sci. Rep.">
        <title>Genome sequence of the cauliflower mushroom Sparassis crispa (Hanabiratake) and its association with beneficial usage.</title>
        <authorList>
            <person name="Kiyama R."/>
            <person name="Furutani Y."/>
            <person name="Kawaguchi K."/>
            <person name="Nakanishi T."/>
        </authorList>
    </citation>
    <scope>NUCLEOTIDE SEQUENCE [LARGE SCALE GENOMIC DNA]</scope>
</reference>
<dbReference type="Proteomes" id="UP000287166">
    <property type="component" value="Unassembled WGS sequence"/>
</dbReference>
<protein>
    <submittedName>
        <fullName evidence="7">AC</fullName>
    </submittedName>
</protein>
<evidence type="ECO:0000256" key="4">
    <source>
        <dbReference type="ARBA" id="ARBA00022833"/>
    </source>
</evidence>
<feature type="region of interest" description="Disordered" evidence="6">
    <location>
        <begin position="89"/>
        <end position="155"/>
    </location>
</feature>
<keyword evidence="8" id="KW-1185">Reference proteome</keyword>
<keyword evidence="3" id="KW-0863">Zinc-finger</keyword>
<evidence type="ECO:0000313" key="8">
    <source>
        <dbReference type="Proteomes" id="UP000287166"/>
    </source>
</evidence>
<dbReference type="InParanoid" id="A0A401GNP2"/>
<keyword evidence="4" id="KW-0862">Zinc</keyword>
<evidence type="ECO:0000256" key="6">
    <source>
        <dbReference type="SAM" id="MobiDB-lite"/>
    </source>
</evidence>
<dbReference type="InterPro" id="IPR052035">
    <property type="entry name" value="ZnF_BED_domain_contain"/>
</dbReference>
<comment type="caution">
    <text evidence="7">The sequence shown here is derived from an EMBL/GenBank/DDBJ whole genome shotgun (WGS) entry which is preliminary data.</text>
</comment>
<feature type="compositionally biased region" description="Low complexity" evidence="6">
    <location>
        <begin position="131"/>
        <end position="142"/>
    </location>
</feature>
<dbReference type="GO" id="GO:0005634">
    <property type="term" value="C:nucleus"/>
    <property type="evidence" value="ECO:0007669"/>
    <property type="project" value="UniProtKB-SubCell"/>
</dbReference>
<proteinExistence type="predicted"/>
<organism evidence="7 8">
    <name type="scientific">Sparassis crispa</name>
    <dbReference type="NCBI Taxonomy" id="139825"/>
    <lineage>
        <taxon>Eukaryota</taxon>
        <taxon>Fungi</taxon>
        <taxon>Dikarya</taxon>
        <taxon>Basidiomycota</taxon>
        <taxon>Agaricomycotina</taxon>
        <taxon>Agaricomycetes</taxon>
        <taxon>Polyporales</taxon>
        <taxon>Sparassidaceae</taxon>
        <taxon>Sparassis</taxon>
    </lineage>
</organism>
<dbReference type="STRING" id="139825.A0A401GNP2"/>
<evidence type="ECO:0000256" key="5">
    <source>
        <dbReference type="ARBA" id="ARBA00023242"/>
    </source>
</evidence>
<evidence type="ECO:0000256" key="1">
    <source>
        <dbReference type="ARBA" id="ARBA00004123"/>
    </source>
</evidence>
<feature type="region of interest" description="Disordered" evidence="6">
    <location>
        <begin position="460"/>
        <end position="493"/>
    </location>
</feature>
<evidence type="ECO:0000256" key="2">
    <source>
        <dbReference type="ARBA" id="ARBA00022723"/>
    </source>
</evidence>
<feature type="compositionally biased region" description="Polar residues" evidence="6">
    <location>
        <begin position="109"/>
        <end position="120"/>
    </location>
</feature>
<evidence type="ECO:0000256" key="3">
    <source>
        <dbReference type="ARBA" id="ARBA00022771"/>
    </source>
</evidence>
<dbReference type="EMBL" id="BFAD01000005">
    <property type="protein sequence ID" value="GBE83861.1"/>
    <property type="molecule type" value="Genomic_DNA"/>
</dbReference>
<keyword evidence="5" id="KW-0539">Nucleus</keyword>
<dbReference type="GO" id="GO:0008270">
    <property type="term" value="F:zinc ion binding"/>
    <property type="evidence" value="ECO:0007669"/>
    <property type="project" value="UniProtKB-KW"/>
</dbReference>
<dbReference type="AlphaFoldDB" id="A0A401GNP2"/>
<accession>A0A401GNP2</accession>
<gene>
    <name evidence="7" type="ORF">SCP_0509180</name>
</gene>
<dbReference type="InterPro" id="IPR012337">
    <property type="entry name" value="RNaseH-like_sf"/>
</dbReference>
<dbReference type="RefSeq" id="XP_027614774.1">
    <property type="nucleotide sequence ID" value="XM_027758973.1"/>
</dbReference>